<name>A0A059B539_EUCGR</name>
<dbReference type="AlphaFoldDB" id="A0A059B539"/>
<dbReference type="EMBL" id="KK198760">
    <property type="protein sequence ID" value="KCW61144.1"/>
    <property type="molecule type" value="Genomic_DNA"/>
</dbReference>
<dbReference type="Gramene" id="KCW61144">
    <property type="protein sequence ID" value="KCW61144"/>
    <property type="gene ID" value="EUGRSUZ_H03919"/>
</dbReference>
<feature type="region of interest" description="Disordered" evidence="1">
    <location>
        <begin position="26"/>
        <end position="90"/>
    </location>
</feature>
<proteinExistence type="predicted"/>
<dbReference type="InParanoid" id="A0A059B539"/>
<reference evidence="2" key="1">
    <citation type="submission" date="2013-07" db="EMBL/GenBank/DDBJ databases">
        <title>The genome of Eucalyptus grandis.</title>
        <authorList>
            <person name="Schmutz J."/>
            <person name="Hayes R."/>
            <person name="Myburg A."/>
            <person name="Tuskan G."/>
            <person name="Grattapaglia D."/>
            <person name="Rokhsar D.S."/>
        </authorList>
    </citation>
    <scope>NUCLEOTIDE SEQUENCE</scope>
    <source>
        <tissue evidence="2">Leaf extractions</tissue>
    </source>
</reference>
<protein>
    <submittedName>
        <fullName evidence="2">Uncharacterized protein</fullName>
    </submittedName>
</protein>
<feature type="compositionally biased region" description="Polar residues" evidence="1">
    <location>
        <begin position="51"/>
        <end position="73"/>
    </location>
</feature>
<feature type="compositionally biased region" description="Polar residues" evidence="1">
    <location>
        <begin position="26"/>
        <end position="44"/>
    </location>
</feature>
<evidence type="ECO:0000313" key="2">
    <source>
        <dbReference type="EMBL" id="KCW61144.1"/>
    </source>
</evidence>
<gene>
    <name evidence="2" type="ORF">EUGRSUZ_H03919</name>
</gene>
<evidence type="ECO:0000256" key="1">
    <source>
        <dbReference type="SAM" id="MobiDB-lite"/>
    </source>
</evidence>
<organism evidence="2">
    <name type="scientific">Eucalyptus grandis</name>
    <name type="common">Flooded gum</name>
    <dbReference type="NCBI Taxonomy" id="71139"/>
    <lineage>
        <taxon>Eukaryota</taxon>
        <taxon>Viridiplantae</taxon>
        <taxon>Streptophyta</taxon>
        <taxon>Embryophyta</taxon>
        <taxon>Tracheophyta</taxon>
        <taxon>Spermatophyta</taxon>
        <taxon>Magnoliopsida</taxon>
        <taxon>eudicotyledons</taxon>
        <taxon>Gunneridae</taxon>
        <taxon>Pentapetalae</taxon>
        <taxon>rosids</taxon>
        <taxon>malvids</taxon>
        <taxon>Myrtales</taxon>
        <taxon>Myrtaceae</taxon>
        <taxon>Myrtoideae</taxon>
        <taxon>Eucalypteae</taxon>
        <taxon>Eucalyptus</taxon>
    </lineage>
</organism>
<accession>A0A059B539</accession>
<sequence length="90" mass="10094">MPYISVNKRNTFYLLKVLSFLSRKMFSNSNPQTNGSRRPSSFTIHSKESHQTCPKIQSTTTYTHNEQSIKQFSSPPPFTNASPAAIGIGQ</sequence>